<dbReference type="Pfam" id="PF01590">
    <property type="entry name" value="GAF"/>
    <property type="match status" value="1"/>
</dbReference>
<dbReference type="SMART" id="SM00065">
    <property type="entry name" value="GAF"/>
    <property type="match status" value="1"/>
</dbReference>
<dbReference type="InterPro" id="IPR011712">
    <property type="entry name" value="Sig_transdc_His_kin_sub3_dim/P"/>
</dbReference>
<dbReference type="SUPFAM" id="SSF55874">
    <property type="entry name" value="ATPase domain of HSP90 chaperone/DNA topoisomerase II/histidine kinase"/>
    <property type="match status" value="1"/>
</dbReference>
<sequence>MEEYGIGCGGSDTVLGSCLDQHRWQRRCESLTRICEATAWSAEPELVYQRIVDALADVLRCNQVHLHLTAAGSDRFVKLAYHANGYHQSEWEDALPMSIGRMQWMVKTLEPIVMDYEHPHREDRIPVEAFEHGFKSAVSIPLVAEGEVVGMCSVVYSAAISWDDDGLEYLQKIGRILGVAIRRIQITKKASELQVLAERKRLSSEIHDNISQLIGSLSLNASTALESYEAEDDEALRADLERLEDTCGKVMRILRDEMLSLRIPLERTDGLIEGVEECIAHFEKNWGIPVKLQVKTVSRPLVVPLQTSMQLTRILNECLSNTLRHAQASRITVEIAESARCLTMTVEDDGKGFDPRSVAPERLGLRIMHERADVAGGTLSILSGEAGTTVCVDIPRSSMSDMGERRRYDDH</sequence>
<feature type="domain" description="Histidine kinase" evidence="9">
    <location>
        <begin position="201"/>
        <end position="398"/>
    </location>
</feature>
<dbReference type="PANTHER" id="PTHR24421:SF10">
    <property type="entry name" value="NITRATE_NITRITE SENSOR PROTEIN NARQ"/>
    <property type="match status" value="1"/>
</dbReference>
<dbReference type="InterPro" id="IPR029016">
    <property type="entry name" value="GAF-like_dom_sf"/>
</dbReference>
<evidence type="ECO:0000313" key="10">
    <source>
        <dbReference type="EMBL" id="BDE96417.1"/>
    </source>
</evidence>
<evidence type="ECO:0000256" key="2">
    <source>
        <dbReference type="ARBA" id="ARBA00012438"/>
    </source>
</evidence>
<dbReference type="Gene3D" id="3.30.565.10">
    <property type="entry name" value="Histidine kinase-like ATPase, C-terminal domain"/>
    <property type="match status" value="1"/>
</dbReference>
<dbReference type="PROSITE" id="PS50109">
    <property type="entry name" value="HIS_KIN"/>
    <property type="match status" value="1"/>
</dbReference>
<keyword evidence="5" id="KW-0547">Nucleotide-binding</keyword>
<dbReference type="RefSeq" id="WP_244385732.1">
    <property type="nucleotide sequence ID" value="NZ_AP025564.1"/>
</dbReference>
<keyword evidence="4" id="KW-0808">Transferase</keyword>
<keyword evidence="11" id="KW-1185">Reference proteome</keyword>
<evidence type="ECO:0000256" key="5">
    <source>
        <dbReference type="ARBA" id="ARBA00022741"/>
    </source>
</evidence>
<dbReference type="SUPFAM" id="SSF55781">
    <property type="entry name" value="GAF domain-like"/>
    <property type="match status" value="1"/>
</dbReference>
<dbReference type="Gene3D" id="3.30.450.40">
    <property type="match status" value="1"/>
</dbReference>
<proteinExistence type="predicted"/>
<keyword evidence="8" id="KW-0902">Two-component regulatory system</keyword>
<evidence type="ECO:0000259" key="9">
    <source>
        <dbReference type="PROSITE" id="PS50109"/>
    </source>
</evidence>
<dbReference type="InterPro" id="IPR036890">
    <property type="entry name" value="HATPase_C_sf"/>
</dbReference>
<evidence type="ECO:0000256" key="8">
    <source>
        <dbReference type="ARBA" id="ARBA00023012"/>
    </source>
</evidence>
<dbReference type="Pfam" id="PF02518">
    <property type="entry name" value="HATPase_c"/>
    <property type="match status" value="1"/>
</dbReference>
<dbReference type="PANTHER" id="PTHR24421">
    <property type="entry name" value="NITRATE/NITRITE SENSOR PROTEIN NARX-RELATED"/>
    <property type="match status" value="1"/>
</dbReference>
<dbReference type="InterPro" id="IPR050482">
    <property type="entry name" value="Sensor_HK_TwoCompSys"/>
</dbReference>
<gene>
    <name evidence="10" type="ORF">CE91St30_17500</name>
</gene>
<dbReference type="EMBL" id="AP025564">
    <property type="protein sequence ID" value="BDE96417.1"/>
    <property type="molecule type" value="Genomic_DNA"/>
</dbReference>
<dbReference type="Gene3D" id="1.20.5.1930">
    <property type="match status" value="1"/>
</dbReference>
<dbReference type="EC" id="2.7.13.3" evidence="2"/>
<dbReference type="InterPro" id="IPR003018">
    <property type="entry name" value="GAF"/>
</dbReference>
<keyword evidence="6" id="KW-0418">Kinase</keyword>
<evidence type="ECO:0000256" key="3">
    <source>
        <dbReference type="ARBA" id="ARBA00022553"/>
    </source>
</evidence>
<dbReference type="InterPro" id="IPR005467">
    <property type="entry name" value="His_kinase_dom"/>
</dbReference>
<name>A0ABM7WJF3_9ACTN</name>
<comment type="catalytic activity">
    <reaction evidence="1">
        <text>ATP + protein L-histidine = ADP + protein N-phospho-L-histidine.</text>
        <dbReference type="EC" id="2.7.13.3"/>
    </reaction>
</comment>
<dbReference type="InterPro" id="IPR003594">
    <property type="entry name" value="HATPase_dom"/>
</dbReference>
<keyword evidence="7" id="KW-0067">ATP-binding</keyword>
<keyword evidence="3" id="KW-0597">Phosphoprotein</keyword>
<accession>A0ABM7WJF3</accession>
<dbReference type="SMART" id="SM00387">
    <property type="entry name" value="HATPase_c"/>
    <property type="match status" value="1"/>
</dbReference>
<evidence type="ECO:0000256" key="6">
    <source>
        <dbReference type="ARBA" id="ARBA00022777"/>
    </source>
</evidence>
<evidence type="ECO:0000256" key="1">
    <source>
        <dbReference type="ARBA" id="ARBA00000085"/>
    </source>
</evidence>
<evidence type="ECO:0000256" key="4">
    <source>
        <dbReference type="ARBA" id="ARBA00022679"/>
    </source>
</evidence>
<evidence type="ECO:0000256" key="7">
    <source>
        <dbReference type="ARBA" id="ARBA00022840"/>
    </source>
</evidence>
<dbReference type="Pfam" id="PF07730">
    <property type="entry name" value="HisKA_3"/>
    <property type="match status" value="1"/>
</dbReference>
<reference evidence="10 11" key="1">
    <citation type="submission" date="2022-01" db="EMBL/GenBank/DDBJ databases">
        <title>Novel bile acid biosynthetic pathways are enriched in the microbiome of centenarians.</title>
        <authorList>
            <person name="Sato Y."/>
            <person name="Atarashi K."/>
            <person name="Plichta R.D."/>
            <person name="Arai Y."/>
            <person name="Sasajima S."/>
            <person name="Kearney M.S."/>
            <person name="Suda W."/>
            <person name="Takeshita K."/>
            <person name="Sasaki T."/>
            <person name="Okamoto S."/>
            <person name="Skelly N.A."/>
            <person name="Okamura Y."/>
            <person name="Vlamakis H."/>
            <person name="Li Y."/>
            <person name="Tanoue T."/>
            <person name="Takei H."/>
            <person name="Nittono H."/>
            <person name="Narushima S."/>
            <person name="Irie J."/>
            <person name="Itoh H."/>
            <person name="Moriya K."/>
            <person name="Sugiura Y."/>
            <person name="Suematsu M."/>
            <person name="Moritoki N."/>
            <person name="Shibata S."/>
            <person name="Littman R.D."/>
            <person name="Fischbach A.M."/>
            <person name="Uwamino Y."/>
            <person name="Inoue T."/>
            <person name="Honda A."/>
            <person name="Hattori M."/>
            <person name="Murai T."/>
            <person name="Xavier J.R."/>
            <person name="Hirose N."/>
            <person name="Honda K."/>
        </authorList>
    </citation>
    <scope>NUCLEOTIDE SEQUENCE [LARGE SCALE GENOMIC DNA]</scope>
    <source>
        <strain evidence="10 11">CE91-St30</strain>
    </source>
</reference>
<organism evidence="10 11">
    <name type="scientific">Raoultibacter timonensis</name>
    <dbReference type="NCBI Taxonomy" id="1907662"/>
    <lineage>
        <taxon>Bacteria</taxon>
        <taxon>Bacillati</taxon>
        <taxon>Actinomycetota</taxon>
        <taxon>Coriobacteriia</taxon>
        <taxon>Eggerthellales</taxon>
        <taxon>Eggerthellaceae</taxon>
        <taxon>Raoultibacter</taxon>
    </lineage>
</organism>
<dbReference type="Proteomes" id="UP001320544">
    <property type="component" value="Chromosome"/>
</dbReference>
<evidence type="ECO:0000313" key="11">
    <source>
        <dbReference type="Proteomes" id="UP001320544"/>
    </source>
</evidence>
<protein>
    <recommendedName>
        <fullName evidence="2">histidine kinase</fullName>
        <ecNumber evidence="2">2.7.13.3</ecNumber>
    </recommendedName>
</protein>
<dbReference type="CDD" id="cd16917">
    <property type="entry name" value="HATPase_UhpB-NarQ-NarX-like"/>
    <property type="match status" value="1"/>
</dbReference>